<gene>
    <name evidence="1" type="ORF">BJ508DRAFT_324483</name>
</gene>
<keyword evidence="2" id="KW-1185">Reference proteome</keyword>
<dbReference type="Proteomes" id="UP000275078">
    <property type="component" value="Unassembled WGS sequence"/>
</dbReference>
<organism evidence="1 2">
    <name type="scientific">Ascobolus immersus RN42</name>
    <dbReference type="NCBI Taxonomy" id="1160509"/>
    <lineage>
        <taxon>Eukaryota</taxon>
        <taxon>Fungi</taxon>
        <taxon>Dikarya</taxon>
        <taxon>Ascomycota</taxon>
        <taxon>Pezizomycotina</taxon>
        <taxon>Pezizomycetes</taxon>
        <taxon>Pezizales</taxon>
        <taxon>Ascobolaceae</taxon>
        <taxon>Ascobolus</taxon>
    </lineage>
</organism>
<evidence type="ECO:0008006" key="3">
    <source>
        <dbReference type="Google" id="ProtNLM"/>
    </source>
</evidence>
<dbReference type="EMBL" id="ML119664">
    <property type="protein sequence ID" value="RPA83445.1"/>
    <property type="molecule type" value="Genomic_DNA"/>
</dbReference>
<evidence type="ECO:0000313" key="2">
    <source>
        <dbReference type="Proteomes" id="UP000275078"/>
    </source>
</evidence>
<reference evidence="1 2" key="1">
    <citation type="journal article" date="2018" name="Nat. Ecol. Evol.">
        <title>Pezizomycetes genomes reveal the molecular basis of ectomycorrhizal truffle lifestyle.</title>
        <authorList>
            <person name="Murat C."/>
            <person name="Payen T."/>
            <person name="Noel B."/>
            <person name="Kuo A."/>
            <person name="Morin E."/>
            <person name="Chen J."/>
            <person name="Kohler A."/>
            <person name="Krizsan K."/>
            <person name="Balestrini R."/>
            <person name="Da Silva C."/>
            <person name="Montanini B."/>
            <person name="Hainaut M."/>
            <person name="Levati E."/>
            <person name="Barry K.W."/>
            <person name="Belfiori B."/>
            <person name="Cichocki N."/>
            <person name="Clum A."/>
            <person name="Dockter R.B."/>
            <person name="Fauchery L."/>
            <person name="Guy J."/>
            <person name="Iotti M."/>
            <person name="Le Tacon F."/>
            <person name="Lindquist E.A."/>
            <person name="Lipzen A."/>
            <person name="Malagnac F."/>
            <person name="Mello A."/>
            <person name="Molinier V."/>
            <person name="Miyauchi S."/>
            <person name="Poulain J."/>
            <person name="Riccioni C."/>
            <person name="Rubini A."/>
            <person name="Sitrit Y."/>
            <person name="Splivallo R."/>
            <person name="Traeger S."/>
            <person name="Wang M."/>
            <person name="Zifcakova L."/>
            <person name="Wipf D."/>
            <person name="Zambonelli A."/>
            <person name="Paolocci F."/>
            <person name="Nowrousian M."/>
            <person name="Ottonello S."/>
            <person name="Baldrian P."/>
            <person name="Spatafora J.W."/>
            <person name="Henrissat B."/>
            <person name="Nagy L.G."/>
            <person name="Aury J.M."/>
            <person name="Wincker P."/>
            <person name="Grigoriev I.V."/>
            <person name="Bonfante P."/>
            <person name="Martin F.M."/>
        </authorList>
    </citation>
    <scope>NUCLEOTIDE SEQUENCE [LARGE SCALE GENOMIC DNA]</scope>
    <source>
        <strain evidence="1 2">RN42</strain>
    </source>
</reference>
<name>A0A3N4IBH6_ASCIM</name>
<dbReference type="CDD" id="cd09917">
    <property type="entry name" value="F-box_SF"/>
    <property type="match status" value="1"/>
</dbReference>
<dbReference type="AlphaFoldDB" id="A0A3N4IBH6"/>
<sequence length="498" mass="56345">MTDIKPFPPHPVEITLLIASFLDFDSLQLFASTSRAFRTELKPKLLTCWKEAYSAQYSHSFRGRVVLRSIEEGGKPNKAVKLVSWLVWFLVVSDYHEGGIKKTLDLVFGEVGEGCTYRDIHANQVLIDMVELRKPQSKKGGKLARTYNILLEGPESELRDREEELVKELVGKDQDEVPTGEHGEYSEVVSHLEEDGLTDLEVFNVTLLKVLVDLKHLNVEYVVNYFLSTLFGTIMERYDDEDHSVADEQKLIEVGKLSIQKLPRASAVNFVCGYSATPTLTQKCNVASTILQTGYRSFFGWDDASEEEGMERMKLWFSRLQSAGASFDLALAHCFTDMYTDFEWVAGWIPLLLEYGADPNAIIPSPKNPIVTVEEHSWSPFHPPHTERSAIDLFRLFLDTEYSGIAFELQLPNGLVSEARVPMVYLAECYAIQKTEWKEDQIKAAECLDMLRALLEKRPGCLDLPQWDDVVLVAEEERLKDDSSLWDIVAAAQKAGGC</sequence>
<accession>A0A3N4IBH6</accession>
<proteinExistence type="predicted"/>
<evidence type="ECO:0000313" key="1">
    <source>
        <dbReference type="EMBL" id="RPA83445.1"/>
    </source>
</evidence>
<protein>
    <recommendedName>
        <fullName evidence="3">F-box domain-containing protein</fullName>
    </recommendedName>
</protein>